<organism evidence="2 3">
    <name type="scientific">Kaistella gelatinilytica</name>
    <dbReference type="NCBI Taxonomy" id="2787636"/>
    <lineage>
        <taxon>Bacteria</taxon>
        <taxon>Pseudomonadati</taxon>
        <taxon>Bacteroidota</taxon>
        <taxon>Flavobacteriia</taxon>
        <taxon>Flavobacteriales</taxon>
        <taxon>Weeksellaceae</taxon>
        <taxon>Chryseobacterium group</taxon>
        <taxon>Kaistella</taxon>
    </lineage>
</organism>
<evidence type="ECO:0000313" key="3">
    <source>
        <dbReference type="Proteomes" id="UP000660070"/>
    </source>
</evidence>
<dbReference type="Proteomes" id="UP000660070">
    <property type="component" value="Unassembled WGS sequence"/>
</dbReference>
<evidence type="ECO:0008006" key="4">
    <source>
        <dbReference type="Google" id="ProtNLM"/>
    </source>
</evidence>
<evidence type="ECO:0000256" key="1">
    <source>
        <dbReference type="SAM" id="SignalP"/>
    </source>
</evidence>
<sequence length="294" mass="33930">MKNYFLFVAIFISLSFSAQNQDQWLKMNRFEIAVLSDSLKENSGLDFYKKRLFTFNDSGNSSEIFEIDKTSGKIKNVYRTDLKNTDWESITSDSTQIYIGDFGNNAGMRKDLMIYKIPLDSLEKGSALQNAQEIPFYYPEQKDFTSKNLNNDFDGEAMIFLNGKIHIFTKEWRSKSTTHYIVDPNISENQSAENAETFHTGYVVTDAAYFDKKLYLIGYTKKTEVFLSVFAETNPGVFFDQKPRRYYLGSAFSIGQIEGIAVDDQGVYISGEEFMSPFRKSKQRLYFIPSKKLK</sequence>
<keyword evidence="1" id="KW-0732">Signal</keyword>
<name>A0ABS0F935_9FLAO</name>
<feature type="chain" id="PRO_5046542272" description="T9SS C-terminal target domain-containing protein" evidence="1">
    <location>
        <begin position="21"/>
        <end position="294"/>
    </location>
</feature>
<comment type="caution">
    <text evidence="2">The sequence shown here is derived from an EMBL/GenBank/DDBJ whole genome shotgun (WGS) entry which is preliminary data.</text>
</comment>
<dbReference type="EMBL" id="JADPVI010000001">
    <property type="protein sequence ID" value="MBF8456218.1"/>
    <property type="molecule type" value="Genomic_DNA"/>
</dbReference>
<dbReference type="RefSeq" id="WP_196078755.1">
    <property type="nucleotide sequence ID" value="NZ_JADPVI010000001.1"/>
</dbReference>
<keyword evidence="3" id="KW-1185">Reference proteome</keyword>
<gene>
    <name evidence="2" type="ORF">IV494_03395</name>
</gene>
<accession>A0ABS0F935</accession>
<evidence type="ECO:0000313" key="2">
    <source>
        <dbReference type="EMBL" id="MBF8456218.1"/>
    </source>
</evidence>
<reference evidence="2 3" key="1">
    <citation type="submission" date="2020-11" db="EMBL/GenBank/DDBJ databases">
        <title>Kaistella gelatinilytica sp. nov., a flavobacterium isolated from Antarctic Soil.</title>
        <authorList>
            <person name="Li J."/>
        </authorList>
    </citation>
    <scope>NUCLEOTIDE SEQUENCE [LARGE SCALE GENOMIC DNA]</scope>
    <source>
        <strain evidence="2 3">G5-32</strain>
    </source>
</reference>
<feature type="signal peptide" evidence="1">
    <location>
        <begin position="1"/>
        <end position="20"/>
    </location>
</feature>
<protein>
    <recommendedName>
        <fullName evidence="4">T9SS C-terminal target domain-containing protein</fullName>
    </recommendedName>
</protein>
<dbReference type="SUPFAM" id="SSF63825">
    <property type="entry name" value="YWTD domain"/>
    <property type="match status" value="1"/>
</dbReference>
<proteinExistence type="predicted"/>